<gene>
    <name evidence="1" type="ORF">ICL16_08220</name>
</gene>
<evidence type="ECO:0000313" key="1">
    <source>
        <dbReference type="EMBL" id="MBD2772071.1"/>
    </source>
</evidence>
<keyword evidence="2" id="KW-1185">Reference proteome</keyword>
<comment type="caution">
    <text evidence="1">The sequence shown here is derived from an EMBL/GenBank/DDBJ whole genome shotgun (WGS) entry which is preliminary data.</text>
</comment>
<protein>
    <submittedName>
        <fullName evidence="1">Helix-turn-helix domain-containing protein</fullName>
    </submittedName>
</protein>
<accession>A0A8J6XJQ2</accession>
<dbReference type="AlphaFoldDB" id="A0A8J6XJQ2"/>
<sequence>MAGRKVLTINLLPREKELLEKIIESKSSNEKVIQRASVILAAGQGYGNTQISKILNISCSQVGIWRNRWIEEIAPSLKLAEQQGVEEKLEILTKGLSDKPGRGRNKITDATQENEIIMLAQKVRERWGGESRRGEKQEIARTAINMGIVREISPRSIGRLLEKEKTAAR</sequence>
<dbReference type="Pfam" id="PF13384">
    <property type="entry name" value="HTH_23"/>
    <property type="match status" value="1"/>
</dbReference>
<dbReference type="SUPFAM" id="SSF46689">
    <property type="entry name" value="Homeodomain-like"/>
    <property type="match status" value="1"/>
</dbReference>
<dbReference type="EMBL" id="JACXAE010000034">
    <property type="protein sequence ID" value="MBD2772071.1"/>
    <property type="molecule type" value="Genomic_DNA"/>
</dbReference>
<dbReference type="Proteomes" id="UP000629098">
    <property type="component" value="Unassembled WGS sequence"/>
</dbReference>
<organism evidence="1 2">
    <name type="scientific">Iningainema tapete BLCC-T55</name>
    <dbReference type="NCBI Taxonomy" id="2748662"/>
    <lineage>
        <taxon>Bacteria</taxon>
        <taxon>Bacillati</taxon>
        <taxon>Cyanobacteriota</taxon>
        <taxon>Cyanophyceae</taxon>
        <taxon>Nostocales</taxon>
        <taxon>Scytonemataceae</taxon>
        <taxon>Iningainema tapete</taxon>
    </lineage>
</organism>
<dbReference type="InterPro" id="IPR009057">
    <property type="entry name" value="Homeodomain-like_sf"/>
</dbReference>
<reference evidence="1" key="1">
    <citation type="submission" date="2020-09" db="EMBL/GenBank/DDBJ databases">
        <title>Iningainema tapete sp. nov. (Scytonemataceae, Cyanobacteria) from greenhouses in central Florida (USA) produces two types of nodularin with biosynthetic potential for microcystin-LR and anabaenopeptins.</title>
        <authorList>
            <person name="Berthold D.E."/>
            <person name="Lefler F.W."/>
            <person name="Huang I.-S."/>
            <person name="Abdulla H."/>
            <person name="Zimba P.V."/>
            <person name="Laughinghouse H.D. IV."/>
        </authorList>
    </citation>
    <scope>NUCLEOTIDE SEQUENCE</scope>
    <source>
        <strain evidence="1">BLCCT55</strain>
    </source>
</reference>
<proteinExistence type="predicted"/>
<dbReference type="RefSeq" id="WP_190826358.1">
    <property type="nucleotide sequence ID" value="NZ_CAWPPI010000034.1"/>
</dbReference>
<name>A0A8J6XJQ2_9CYAN</name>
<evidence type="ECO:0000313" key="2">
    <source>
        <dbReference type="Proteomes" id="UP000629098"/>
    </source>
</evidence>